<dbReference type="OrthoDB" id="6343797at2759"/>
<dbReference type="GO" id="GO:0005694">
    <property type="term" value="C:chromosome"/>
    <property type="evidence" value="ECO:0007669"/>
    <property type="project" value="UniProtKB-ARBA"/>
</dbReference>
<evidence type="ECO:0000313" key="3">
    <source>
        <dbReference type="Proteomes" id="UP000499080"/>
    </source>
</evidence>
<keyword evidence="3" id="KW-1185">Reference proteome</keyword>
<evidence type="ECO:0000256" key="1">
    <source>
        <dbReference type="SAM" id="MobiDB-lite"/>
    </source>
</evidence>
<dbReference type="PANTHER" id="PTHR46585">
    <property type="entry name" value="INTEGRASE CORE DOMAIN CONTAINING PROTEIN"/>
    <property type="match status" value="1"/>
</dbReference>
<dbReference type="InterPro" id="IPR016197">
    <property type="entry name" value="Chromo-like_dom_sf"/>
</dbReference>
<reference evidence="2 3" key="1">
    <citation type="journal article" date="2019" name="Sci. Rep.">
        <title>Orb-weaving spider Araneus ventricosus genome elucidates the spidroin gene catalogue.</title>
        <authorList>
            <person name="Kono N."/>
            <person name="Nakamura H."/>
            <person name="Ohtoshi R."/>
            <person name="Moran D.A.P."/>
            <person name="Shinohara A."/>
            <person name="Yoshida Y."/>
            <person name="Fujiwara M."/>
            <person name="Mori M."/>
            <person name="Tomita M."/>
            <person name="Arakawa K."/>
        </authorList>
    </citation>
    <scope>NUCLEOTIDE SEQUENCE [LARGE SCALE GENOMIC DNA]</scope>
</reference>
<comment type="caution">
    <text evidence="2">The sequence shown here is derived from an EMBL/GenBank/DDBJ whole genome shotgun (WGS) entry which is preliminary data.</text>
</comment>
<feature type="region of interest" description="Disordered" evidence="1">
    <location>
        <begin position="329"/>
        <end position="348"/>
    </location>
</feature>
<dbReference type="Proteomes" id="UP000499080">
    <property type="component" value="Unassembled WGS sequence"/>
</dbReference>
<protein>
    <recommendedName>
        <fullName evidence="4">Chromo domain-containing protein</fullName>
    </recommendedName>
</protein>
<evidence type="ECO:0008006" key="4">
    <source>
        <dbReference type="Google" id="ProtNLM"/>
    </source>
</evidence>
<dbReference type="PANTHER" id="PTHR46585:SF1">
    <property type="entry name" value="CHROMO DOMAIN-CONTAINING PROTEIN"/>
    <property type="match status" value="1"/>
</dbReference>
<dbReference type="AlphaFoldDB" id="A0A4Y2MEL7"/>
<dbReference type="Gene3D" id="2.40.50.40">
    <property type="match status" value="1"/>
</dbReference>
<gene>
    <name evidence="2" type="ORF">AVEN_161206_1</name>
</gene>
<name>A0A4Y2MEL7_ARAVE</name>
<evidence type="ECO:0000313" key="2">
    <source>
        <dbReference type="EMBL" id="GBN24860.1"/>
    </source>
</evidence>
<accession>A0A4Y2MEL7</accession>
<dbReference type="EMBL" id="BGPR01007172">
    <property type="protein sequence ID" value="GBN24860.1"/>
    <property type="molecule type" value="Genomic_DNA"/>
</dbReference>
<feature type="compositionally biased region" description="Polar residues" evidence="1">
    <location>
        <begin position="329"/>
        <end position="343"/>
    </location>
</feature>
<dbReference type="SUPFAM" id="SSF54160">
    <property type="entry name" value="Chromo domain-like"/>
    <property type="match status" value="1"/>
</dbReference>
<sequence length="363" mass="42251">MEPSSVNIDNQAEVWHNLYGDISKQKSEKSSFKVDYTVRISKWKERFGKGYEYNWSREIFTVHKIVPRIPTVYRLRDFHNNVIEGTFYEKEMQKVVDSGYYPVKKVTKKRKRNGEIEYFVKFQGYSDEFNAQVDVSLNDRLVSNSSNTYTYRSYIETLLNHGFDNKTSHLTSEMFYKDNDNGLEKQSKFFDSRATVDMIGGIHSDLFHQERLLMNLVDVKIKLIRSNPEFCLQGTEGHKVVSEKISLLVRKVRVSAGVILGHMKSSEKETAKYPINKILCKVYFVPHGNAKMKNILQRKDLLESEKANQYLQVLQKFIKIQHPQQKAETTEIQETSIPENQEPGTVPEEDVITTKILKTAPVR</sequence>
<proteinExistence type="predicted"/>
<organism evidence="2 3">
    <name type="scientific">Araneus ventricosus</name>
    <name type="common">Orbweaver spider</name>
    <name type="synonym">Epeira ventricosa</name>
    <dbReference type="NCBI Taxonomy" id="182803"/>
    <lineage>
        <taxon>Eukaryota</taxon>
        <taxon>Metazoa</taxon>
        <taxon>Ecdysozoa</taxon>
        <taxon>Arthropoda</taxon>
        <taxon>Chelicerata</taxon>
        <taxon>Arachnida</taxon>
        <taxon>Araneae</taxon>
        <taxon>Araneomorphae</taxon>
        <taxon>Entelegynae</taxon>
        <taxon>Araneoidea</taxon>
        <taxon>Araneidae</taxon>
        <taxon>Araneus</taxon>
    </lineage>
</organism>